<proteinExistence type="predicted"/>
<dbReference type="EMBL" id="SNRY01003241">
    <property type="protein sequence ID" value="KAA6321700.1"/>
    <property type="molecule type" value="Genomic_DNA"/>
</dbReference>
<evidence type="ECO:0000259" key="1">
    <source>
        <dbReference type="Pfam" id="PF02384"/>
    </source>
</evidence>
<reference evidence="2" key="1">
    <citation type="submission" date="2019-03" db="EMBL/GenBank/DDBJ databases">
        <title>Single cell metagenomics reveals metabolic interactions within the superorganism composed of flagellate Streblomastix strix and complex community of Bacteroidetes bacteria on its surface.</title>
        <authorList>
            <person name="Treitli S.C."/>
            <person name="Kolisko M."/>
            <person name="Husnik F."/>
            <person name="Keeling P."/>
            <person name="Hampl V."/>
        </authorList>
    </citation>
    <scope>NUCLEOTIDE SEQUENCE</scope>
    <source>
        <strain evidence="2">STM</strain>
    </source>
</reference>
<organism evidence="2">
    <name type="scientific">termite gut metagenome</name>
    <dbReference type="NCBI Taxonomy" id="433724"/>
    <lineage>
        <taxon>unclassified sequences</taxon>
        <taxon>metagenomes</taxon>
        <taxon>organismal metagenomes</taxon>
    </lineage>
</organism>
<sequence>YVRDWLVEKFRIIAVASLPQHTFAHVKAGVKSSILFLKKHPEKLTKQLETILDDVKAMVKEEKGLDKEAKEERILELYKERTFQHLKDYKVKMFEIENIGYDATGKKMDGSELSEVAKKVQDFIIEEGL</sequence>
<dbReference type="InterPro" id="IPR003356">
    <property type="entry name" value="DNA_methylase_A-5"/>
</dbReference>
<name>A0A5J4QLD6_9ZZZZ</name>
<feature type="domain" description="DNA methylase adenine-specific" evidence="1">
    <location>
        <begin position="2"/>
        <end position="103"/>
    </location>
</feature>
<gene>
    <name evidence="2" type="ORF">EZS27_028682</name>
</gene>
<protein>
    <recommendedName>
        <fullName evidence="1">DNA methylase adenine-specific domain-containing protein</fullName>
    </recommendedName>
</protein>
<dbReference type="SUPFAM" id="SSF53335">
    <property type="entry name" value="S-adenosyl-L-methionine-dependent methyltransferases"/>
    <property type="match status" value="1"/>
</dbReference>
<dbReference type="GO" id="GO:0003677">
    <property type="term" value="F:DNA binding"/>
    <property type="evidence" value="ECO:0007669"/>
    <property type="project" value="InterPro"/>
</dbReference>
<dbReference type="AlphaFoldDB" id="A0A5J4QLD6"/>
<dbReference type="GO" id="GO:0008170">
    <property type="term" value="F:N-methyltransferase activity"/>
    <property type="evidence" value="ECO:0007669"/>
    <property type="project" value="InterPro"/>
</dbReference>
<dbReference type="Pfam" id="PF02384">
    <property type="entry name" value="N6_Mtase"/>
    <property type="match status" value="1"/>
</dbReference>
<evidence type="ECO:0000313" key="2">
    <source>
        <dbReference type="EMBL" id="KAA6321700.1"/>
    </source>
</evidence>
<feature type="non-terminal residue" evidence="2">
    <location>
        <position position="1"/>
    </location>
</feature>
<dbReference type="Gene3D" id="3.40.50.150">
    <property type="entry name" value="Vaccinia Virus protein VP39"/>
    <property type="match status" value="1"/>
</dbReference>
<accession>A0A5J4QLD6</accession>
<comment type="caution">
    <text evidence="2">The sequence shown here is derived from an EMBL/GenBank/DDBJ whole genome shotgun (WGS) entry which is preliminary data.</text>
</comment>
<dbReference type="InterPro" id="IPR029063">
    <property type="entry name" value="SAM-dependent_MTases_sf"/>
</dbReference>